<evidence type="ECO:0000313" key="3">
    <source>
        <dbReference type="Proteomes" id="UP000669179"/>
    </source>
</evidence>
<organism evidence="2 3">
    <name type="scientific">Actinomadura barringtoniae</name>
    <dbReference type="NCBI Taxonomy" id="1427535"/>
    <lineage>
        <taxon>Bacteria</taxon>
        <taxon>Bacillati</taxon>
        <taxon>Actinomycetota</taxon>
        <taxon>Actinomycetes</taxon>
        <taxon>Streptosporangiales</taxon>
        <taxon>Thermomonosporaceae</taxon>
        <taxon>Actinomadura</taxon>
    </lineage>
</organism>
<evidence type="ECO:0000256" key="1">
    <source>
        <dbReference type="SAM" id="Phobius"/>
    </source>
</evidence>
<dbReference type="EMBL" id="JAGEOJ010000007">
    <property type="protein sequence ID" value="MBO2449152.1"/>
    <property type="molecule type" value="Genomic_DNA"/>
</dbReference>
<reference evidence="2" key="1">
    <citation type="submission" date="2021-03" db="EMBL/GenBank/DDBJ databases">
        <authorList>
            <person name="Kanchanasin P."/>
            <person name="Saeng-In P."/>
            <person name="Phongsopitanun W."/>
            <person name="Yuki M."/>
            <person name="Kudo T."/>
            <person name="Ohkuma M."/>
            <person name="Tanasupawat S."/>
        </authorList>
    </citation>
    <scope>NUCLEOTIDE SEQUENCE</scope>
    <source>
        <strain evidence="2">GKU 128</strain>
    </source>
</reference>
<accession>A0A939T7B9</accession>
<protein>
    <submittedName>
        <fullName evidence="2">Uncharacterized protein</fullName>
    </submittedName>
</protein>
<feature type="transmembrane region" description="Helical" evidence="1">
    <location>
        <begin position="191"/>
        <end position="210"/>
    </location>
</feature>
<sequence length="238" mass="24169">MQTTAKRSMTVLACVAVLVGGGMFLVGTYGWFSQPGPTAAHPLQSDRVVVYLGCLVVAVGALLLQLAGERGPALAILATALIPVLLVLPGTYARDVALYPCVILVPVATAVAVRAVLVPGTPIIPVTVAAFTVVMVAGTYLLIGGLNVALVFEPTHEALHGQAVGRVVALASGLALASAPLMLGFTGHKNVALAVAPFALVSLLAVAQRLALVSGIAYLLTGPVAVGATIYAMFTARR</sequence>
<evidence type="ECO:0000313" key="2">
    <source>
        <dbReference type="EMBL" id="MBO2449152.1"/>
    </source>
</evidence>
<keyword evidence="1" id="KW-0812">Transmembrane</keyword>
<keyword evidence="1" id="KW-0472">Membrane</keyword>
<proteinExistence type="predicted"/>
<gene>
    <name evidence="2" type="ORF">J4573_18760</name>
</gene>
<feature type="transmembrane region" description="Helical" evidence="1">
    <location>
        <begin position="124"/>
        <end position="143"/>
    </location>
</feature>
<name>A0A939T7B9_9ACTN</name>
<dbReference type="AlphaFoldDB" id="A0A939T7B9"/>
<feature type="transmembrane region" description="Helical" evidence="1">
    <location>
        <begin position="163"/>
        <end position="184"/>
    </location>
</feature>
<keyword evidence="1" id="KW-1133">Transmembrane helix</keyword>
<keyword evidence="3" id="KW-1185">Reference proteome</keyword>
<dbReference type="Proteomes" id="UP000669179">
    <property type="component" value="Unassembled WGS sequence"/>
</dbReference>
<feature type="transmembrane region" description="Helical" evidence="1">
    <location>
        <begin position="73"/>
        <end position="91"/>
    </location>
</feature>
<dbReference type="RefSeq" id="WP_208256997.1">
    <property type="nucleotide sequence ID" value="NZ_JAGEOJ010000007.1"/>
</dbReference>
<feature type="transmembrane region" description="Helical" evidence="1">
    <location>
        <begin position="216"/>
        <end position="234"/>
    </location>
</feature>
<comment type="caution">
    <text evidence="2">The sequence shown here is derived from an EMBL/GenBank/DDBJ whole genome shotgun (WGS) entry which is preliminary data.</text>
</comment>
<feature type="transmembrane region" description="Helical" evidence="1">
    <location>
        <begin position="97"/>
        <end position="117"/>
    </location>
</feature>
<feature type="transmembrane region" description="Helical" evidence="1">
    <location>
        <begin position="48"/>
        <end position="66"/>
    </location>
</feature>
<feature type="transmembrane region" description="Helical" evidence="1">
    <location>
        <begin position="12"/>
        <end position="32"/>
    </location>
</feature>